<keyword evidence="2" id="KW-1185">Reference proteome</keyword>
<organism evidence="1 2">
    <name type="scientific">Trichinella zimbabwensis</name>
    <dbReference type="NCBI Taxonomy" id="268475"/>
    <lineage>
        <taxon>Eukaryota</taxon>
        <taxon>Metazoa</taxon>
        <taxon>Ecdysozoa</taxon>
        <taxon>Nematoda</taxon>
        <taxon>Enoplea</taxon>
        <taxon>Dorylaimia</taxon>
        <taxon>Trichinellida</taxon>
        <taxon>Trichinellidae</taxon>
        <taxon>Trichinella</taxon>
    </lineage>
</organism>
<name>A0A0V1DKE0_9BILA</name>
<reference evidence="1 2" key="1">
    <citation type="submission" date="2015-01" db="EMBL/GenBank/DDBJ databases">
        <title>Evolution of Trichinella species and genotypes.</title>
        <authorList>
            <person name="Korhonen P.K."/>
            <person name="Edoardo P."/>
            <person name="Giuseppe L.R."/>
            <person name="Gasser R.B."/>
        </authorList>
    </citation>
    <scope>NUCLEOTIDE SEQUENCE [LARGE SCALE GENOMIC DNA]</scope>
    <source>
        <strain evidence="1">ISS1029</strain>
    </source>
</reference>
<accession>A0A0V1DKE0</accession>
<comment type="caution">
    <text evidence="1">The sequence shown here is derived from an EMBL/GenBank/DDBJ whole genome shotgun (WGS) entry which is preliminary data.</text>
</comment>
<dbReference type="Proteomes" id="UP000055024">
    <property type="component" value="Unassembled WGS sequence"/>
</dbReference>
<dbReference type="EMBL" id="JYDP01010505">
    <property type="protein sequence ID" value="KRY61814.1"/>
    <property type="molecule type" value="Genomic_DNA"/>
</dbReference>
<protein>
    <submittedName>
        <fullName evidence="1">Uncharacterized protein</fullName>
    </submittedName>
</protein>
<dbReference type="AlphaFoldDB" id="A0A0V1DKE0"/>
<evidence type="ECO:0000313" key="1">
    <source>
        <dbReference type="EMBL" id="KRY61814.1"/>
    </source>
</evidence>
<sequence length="47" mass="5278">MAALLRDCKFLLTLSLTPPAHRSCRHTRYSILTCCPAEPPHICILTL</sequence>
<proteinExistence type="predicted"/>
<evidence type="ECO:0000313" key="2">
    <source>
        <dbReference type="Proteomes" id="UP000055024"/>
    </source>
</evidence>
<gene>
    <name evidence="1" type="ORF">T11_17872</name>
</gene>